<evidence type="ECO:0000313" key="3">
    <source>
        <dbReference type="Proteomes" id="UP000019763"/>
    </source>
</evidence>
<dbReference type="InterPro" id="IPR036465">
    <property type="entry name" value="vWFA_dom_sf"/>
</dbReference>
<organism evidence="2 3">
    <name type="scientific">Gregarina niphandrodes</name>
    <name type="common">Septate eugregarine</name>
    <dbReference type="NCBI Taxonomy" id="110365"/>
    <lineage>
        <taxon>Eukaryota</taxon>
        <taxon>Sar</taxon>
        <taxon>Alveolata</taxon>
        <taxon>Apicomplexa</taxon>
        <taxon>Conoidasida</taxon>
        <taxon>Gregarinasina</taxon>
        <taxon>Eugregarinorida</taxon>
        <taxon>Gregarinidae</taxon>
        <taxon>Gregarina</taxon>
    </lineage>
</organism>
<comment type="caution">
    <text evidence="2">The sequence shown here is derived from an EMBL/GenBank/DDBJ whole genome shotgun (WGS) entry which is preliminary data.</text>
</comment>
<dbReference type="Proteomes" id="UP000019763">
    <property type="component" value="Unassembled WGS sequence"/>
</dbReference>
<evidence type="ECO:0000256" key="1">
    <source>
        <dbReference type="SAM" id="MobiDB-lite"/>
    </source>
</evidence>
<dbReference type="VEuPathDB" id="CryptoDB:GNI_030200"/>
<accession>A0A023BB14</accession>
<name>A0A023BB14_GRENI</name>
<dbReference type="AlphaFoldDB" id="A0A023BB14"/>
<dbReference type="GeneID" id="22911264"/>
<dbReference type="SUPFAM" id="SSF53300">
    <property type="entry name" value="vWA-like"/>
    <property type="match status" value="1"/>
</dbReference>
<dbReference type="RefSeq" id="XP_011129144.1">
    <property type="nucleotide sequence ID" value="XM_011130842.1"/>
</dbReference>
<dbReference type="EMBL" id="AFNH02000228">
    <property type="protein sequence ID" value="EZG79013.1"/>
    <property type="molecule type" value="Genomic_DNA"/>
</dbReference>
<proteinExistence type="predicted"/>
<protein>
    <submittedName>
        <fullName evidence="2">Uncharacterized protein</fullName>
    </submittedName>
</protein>
<gene>
    <name evidence="2" type="ORF">GNI_030200</name>
</gene>
<dbReference type="Gene3D" id="3.40.50.410">
    <property type="entry name" value="von Willebrand factor, type A domain"/>
    <property type="match status" value="1"/>
</dbReference>
<reference evidence="2" key="1">
    <citation type="submission" date="2013-12" db="EMBL/GenBank/DDBJ databases">
        <authorList>
            <person name="Omoto C.K."/>
            <person name="Sibley D."/>
            <person name="Venepally P."/>
            <person name="Hadjithomas M."/>
            <person name="Karamycheva S."/>
            <person name="Brunk B."/>
            <person name="Roos D."/>
            <person name="Caler E."/>
            <person name="Lorenzi H."/>
        </authorList>
    </citation>
    <scope>NUCLEOTIDE SEQUENCE</scope>
</reference>
<evidence type="ECO:0000313" key="2">
    <source>
        <dbReference type="EMBL" id="EZG79013.1"/>
    </source>
</evidence>
<keyword evidence="3" id="KW-1185">Reference proteome</keyword>
<feature type="region of interest" description="Disordered" evidence="1">
    <location>
        <begin position="350"/>
        <end position="372"/>
    </location>
</feature>
<sequence>MKFGLTGLLLSAWGVEEDCLKLPVRLWLHQDATGSYTKLVSDPHAYATQLLDALNEKLEDFDFGGSLFRDRLCEKQGGCFNQGVTFGGSYSSKVSEFAEFMKGQIFAGGGDAPEDTLSAIPYVAKQHFGSLDGEQIRIFLIVTDYKGKYHGQPNEGDMYSYESDSAVENPDPESAVSCDEDVWYPTVEQLSKSIATYRLVPVVVAAGKSGDWWRKFFVEQLGLSESTGEFAVYPVSNTVESIAEGVINSVNDVSCIVVSTSTTAAPTPTTATATTATATTATATTATATTATATTATATATSTTAGDHKKKNAVIAASAAAGAAAALAAVGAAYRLRGGPPELDVEEEAAAAEEGAGGQRESIIAMEEDEYI</sequence>